<evidence type="ECO:0000256" key="5">
    <source>
        <dbReference type="ARBA" id="ARBA00022691"/>
    </source>
</evidence>
<gene>
    <name evidence="9" type="primary">prmC_1</name>
    <name evidence="9" type="ORF">OJF2_10520</name>
</gene>
<evidence type="ECO:0000259" key="8">
    <source>
        <dbReference type="Pfam" id="PF25004"/>
    </source>
</evidence>
<dbReference type="PANTHER" id="PTHR47816">
    <property type="entry name" value="RIBOSOMAL RNA SMALL SUBUNIT METHYLTRANSFERASE C"/>
    <property type="match status" value="1"/>
</dbReference>
<evidence type="ECO:0000313" key="9">
    <source>
        <dbReference type="EMBL" id="QEH32575.1"/>
    </source>
</evidence>
<dbReference type="OrthoDB" id="9800643at2"/>
<keyword evidence="2" id="KW-0698">rRNA processing</keyword>
<feature type="domain" description="DUF7059" evidence="7">
    <location>
        <begin position="58"/>
        <end position="112"/>
    </location>
</feature>
<dbReference type="GO" id="GO:0008757">
    <property type="term" value="F:S-adenosylmethionine-dependent methyltransferase activity"/>
    <property type="evidence" value="ECO:0007669"/>
    <property type="project" value="InterPro"/>
</dbReference>
<protein>
    <submittedName>
        <fullName evidence="9">Release factor glutamine methyltransferase</fullName>
        <ecNumber evidence="9">2.1.1.-</ecNumber>
    </submittedName>
</protein>
<dbReference type="GO" id="GO:0006364">
    <property type="term" value="P:rRNA processing"/>
    <property type="evidence" value="ECO:0007669"/>
    <property type="project" value="UniProtKB-KW"/>
</dbReference>
<dbReference type="InterPro" id="IPR029063">
    <property type="entry name" value="SAM-dependent_MTases_sf"/>
</dbReference>
<sequence length="507" mass="56215">MSALRREEPLALDRPDLTKRVREVLSRVGYDEKHIYDRLGVDDQGKLSFGPLDRPRLLWRTKDAEPLDVLMRLFLIEVPVAAEDFRRAVAPMDPADWSALGLVASDGAEVRPLVSMRASRQLILAHDRSWPEGGKQHDYVLGVTGSTLSLAEITVRKPVGRMLDLGAGSGFQALSAASHAGHAVGTDRNARAVGFARFNALINGLENVEFRAGDLFEPVAGERFDLIVTNPPFVISPEDQYQYRDSGMRGDAICERIVREAPGHLNEGGIFQLIGNWVRERGDGWRDRLAGWVEGSGCDAIVFHNTTHPIDVYASHWLRQGDVGDEETMSDAFGRWMAHYRKIGIEAIDTGLIVLRRRAAGPNWIRFEAEKKKNQPNGPGILAAFAARDWLDRIGGTPDDLLRLRLRSRPELRVVQRLEPGPAGWVVEDARCVIGKDLEFEGRMDQSVFLLLTLCRGEMPLSQVLPQVAARSGRDLEALAPEMLETIHRLIAQGFLLPADEAAPASA</sequence>
<dbReference type="GO" id="GO:0008170">
    <property type="term" value="F:N-methyltransferase activity"/>
    <property type="evidence" value="ECO:0007669"/>
    <property type="project" value="UniProtKB-ARBA"/>
</dbReference>
<dbReference type="AlphaFoldDB" id="A0A5B9VXR6"/>
<dbReference type="InterPro" id="IPR046977">
    <property type="entry name" value="RsmC/RlmG"/>
</dbReference>
<dbReference type="Pfam" id="PF05175">
    <property type="entry name" value="MTS"/>
    <property type="match status" value="1"/>
</dbReference>
<dbReference type="Pfam" id="PF25004">
    <property type="entry name" value="DUF7782"/>
    <property type="match status" value="1"/>
</dbReference>
<dbReference type="InterPro" id="IPR002052">
    <property type="entry name" value="DNA_methylase_N6_adenine_CS"/>
</dbReference>
<dbReference type="KEGG" id="agv:OJF2_10520"/>
<evidence type="ECO:0000256" key="3">
    <source>
        <dbReference type="ARBA" id="ARBA00022603"/>
    </source>
</evidence>
<feature type="domain" description="Methyltransferase small" evidence="6">
    <location>
        <begin position="145"/>
        <end position="276"/>
    </location>
</feature>
<dbReference type="PROSITE" id="PS00092">
    <property type="entry name" value="N6_MTASE"/>
    <property type="match status" value="1"/>
</dbReference>
<evidence type="ECO:0000256" key="1">
    <source>
        <dbReference type="ARBA" id="ARBA00022490"/>
    </source>
</evidence>
<accession>A0A5B9VXR6</accession>
<reference evidence="9 10" key="1">
    <citation type="submission" date="2019-08" db="EMBL/GenBank/DDBJ databases">
        <title>Deep-cultivation of Planctomycetes and their phenomic and genomic characterization uncovers novel biology.</title>
        <authorList>
            <person name="Wiegand S."/>
            <person name="Jogler M."/>
            <person name="Boedeker C."/>
            <person name="Pinto D."/>
            <person name="Vollmers J."/>
            <person name="Rivas-Marin E."/>
            <person name="Kohn T."/>
            <person name="Peeters S.H."/>
            <person name="Heuer A."/>
            <person name="Rast P."/>
            <person name="Oberbeckmann S."/>
            <person name="Bunk B."/>
            <person name="Jeske O."/>
            <person name="Meyerdierks A."/>
            <person name="Storesund J.E."/>
            <person name="Kallscheuer N."/>
            <person name="Luecker S."/>
            <person name="Lage O.M."/>
            <person name="Pohl T."/>
            <person name="Merkel B.J."/>
            <person name="Hornburger P."/>
            <person name="Mueller R.-W."/>
            <person name="Bruemmer F."/>
            <person name="Labrenz M."/>
            <person name="Spormann A.M."/>
            <person name="Op den Camp H."/>
            <person name="Overmann J."/>
            <person name="Amann R."/>
            <person name="Jetten M.S.M."/>
            <person name="Mascher T."/>
            <person name="Medema M.H."/>
            <person name="Devos D.P."/>
            <person name="Kaster A.-K."/>
            <person name="Ovreas L."/>
            <person name="Rohde M."/>
            <person name="Galperin M.Y."/>
            <person name="Jogler C."/>
        </authorList>
    </citation>
    <scope>NUCLEOTIDE SEQUENCE [LARGE SCALE GENOMIC DNA]</scope>
    <source>
        <strain evidence="9 10">OJF2</strain>
    </source>
</reference>
<keyword evidence="3 9" id="KW-0489">Methyltransferase</keyword>
<dbReference type="RefSeq" id="WP_148591864.1">
    <property type="nucleotide sequence ID" value="NZ_CP042997.1"/>
</dbReference>
<keyword evidence="5" id="KW-0949">S-adenosyl-L-methionine</keyword>
<dbReference type="SUPFAM" id="SSF53335">
    <property type="entry name" value="S-adenosyl-L-methionine-dependent methyltransferases"/>
    <property type="match status" value="1"/>
</dbReference>
<dbReference type="EMBL" id="CP042997">
    <property type="protein sequence ID" value="QEH32575.1"/>
    <property type="molecule type" value="Genomic_DNA"/>
</dbReference>
<dbReference type="Gene3D" id="3.40.50.150">
    <property type="entry name" value="Vaccinia Virus protein VP39"/>
    <property type="match status" value="1"/>
</dbReference>
<evidence type="ECO:0000313" key="10">
    <source>
        <dbReference type="Proteomes" id="UP000324233"/>
    </source>
</evidence>
<dbReference type="PANTHER" id="PTHR47816:SF4">
    <property type="entry name" value="RIBOSOMAL RNA SMALL SUBUNIT METHYLTRANSFERASE C"/>
    <property type="match status" value="1"/>
</dbReference>
<evidence type="ECO:0000259" key="7">
    <source>
        <dbReference type="Pfam" id="PF23186"/>
    </source>
</evidence>
<dbReference type="Proteomes" id="UP000324233">
    <property type="component" value="Chromosome"/>
</dbReference>
<dbReference type="GO" id="GO:0003676">
    <property type="term" value="F:nucleic acid binding"/>
    <property type="evidence" value="ECO:0007669"/>
    <property type="project" value="InterPro"/>
</dbReference>
<proteinExistence type="predicted"/>
<dbReference type="InterPro" id="IPR055487">
    <property type="entry name" value="DUF7059"/>
</dbReference>
<feature type="domain" description="DUF7782" evidence="8">
    <location>
        <begin position="385"/>
        <end position="498"/>
    </location>
</feature>
<dbReference type="InterPro" id="IPR007848">
    <property type="entry name" value="Small_mtfrase_dom"/>
</dbReference>
<keyword evidence="4 9" id="KW-0808">Transferase</keyword>
<evidence type="ECO:0000256" key="2">
    <source>
        <dbReference type="ARBA" id="ARBA00022552"/>
    </source>
</evidence>
<dbReference type="GO" id="GO:0032259">
    <property type="term" value="P:methylation"/>
    <property type="evidence" value="ECO:0007669"/>
    <property type="project" value="UniProtKB-KW"/>
</dbReference>
<organism evidence="9 10">
    <name type="scientific">Aquisphaera giovannonii</name>
    <dbReference type="NCBI Taxonomy" id="406548"/>
    <lineage>
        <taxon>Bacteria</taxon>
        <taxon>Pseudomonadati</taxon>
        <taxon>Planctomycetota</taxon>
        <taxon>Planctomycetia</taxon>
        <taxon>Isosphaerales</taxon>
        <taxon>Isosphaeraceae</taxon>
        <taxon>Aquisphaera</taxon>
    </lineage>
</organism>
<keyword evidence="1" id="KW-0963">Cytoplasm</keyword>
<keyword evidence="10" id="KW-1185">Reference proteome</keyword>
<dbReference type="Pfam" id="PF23186">
    <property type="entry name" value="DUF7059"/>
    <property type="match status" value="1"/>
</dbReference>
<name>A0A5B9VXR6_9BACT</name>
<dbReference type="CDD" id="cd02440">
    <property type="entry name" value="AdoMet_MTases"/>
    <property type="match status" value="1"/>
</dbReference>
<dbReference type="InterPro" id="IPR056684">
    <property type="entry name" value="DUF7782"/>
</dbReference>
<evidence type="ECO:0000259" key="6">
    <source>
        <dbReference type="Pfam" id="PF05175"/>
    </source>
</evidence>
<evidence type="ECO:0000256" key="4">
    <source>
        <dbReference type="ARBA" id="ARBA00022679"/>
    </source>
</evidence>
<dbReference type="EC" id="2.1.1.-" evidence="9"/>